<evidence type="ECO:0000256" key="4">
    <source>
        <dbReference type="ARBA" id="ARBA00023163"/>
    </source>
</evidence>
<dbReference type="InterPro" id="IPR036390">
    <property type="entry name" value="WH_DNA-bd_sf"/>
</dbReference>
<keyword evidence="3 6" id="KW-0238">DNA-binding</keyword>
<gene>
    <name evidence="6" type="ORF">AWB64_01978</name>
</gene>
<dbReference type="Pfam" id="PF00126">
    <property type="entry name" value="HTH_1"/>
    <property type="match status" value="1"/>
</dbReference>
<dbReference type="GO" id="GO:0005829">
    <property type="term" value="C:cytosol"/>
    <property type="evidence" value="ECO:0007669"/>
    <property type="project" value="TreeGrafter"/>
</dbReference>
<comment type="similarity">
    <text evidence="1">Belongs to the LysR transcriptional regulatory family.</text>
</comment>
<evidence type="ECO:0000256" key="1">
    <source>
        <dbReference type="ARBA" id="ARBA00009437"/>
    </source>
</evidence>
<evidence type="ECO:0000313" key="6">
    <source>
        <dbReference type="EMBL" id="SAL24884.1"/>
    </source>
</evidence>
<sequence>MLLRHIRYLMAVAEQGNFTRAAETLRVSQPALSQQIRQLESELGGQLFDRSGRTVRLTDFGSAYVDYARRALLDLEAGRRALDDVRDLTRGHVRVAVTPTFTEYLVGPLVGQFRDLHPGVSIELSESPLEGIETALNDDQIDLGIGFSDVRSEDIEVEPLFSERLTLVAGGAHRLTRTSLAVIPSQLAEVPLALLTGNFVSRRYVDDYFLAHRIKPDIALQANSISAVLKLVRRGEIAAILPSAMQHEHGDLSYVPLDPPFPTRTVALLRRRHAYRTVASVRFCALLTEMLLTGELSNLKTFAA</sequence>
<dbReference type="Proteomes" id="UP000054893">
    <property type="component" value="Unassembled WGS sequence"/>
</dbReference>
<evidence type="ECO:0000313" key="7">
    <source>
        <dbReference type="Proteomes" id="UP000054893"/>
    </source>
</evidence>
<dbReference type="OrthoDB" id="646694at2"/>
<dbReference type="PANTHER" id="PTHR30419:SF8">
    <property type="entry name" value="NITROGEN ASSIMILATION TRANSCRIPTIONAL ACTIVATOR-RELATED"/>
    <property type="match status" value="1"/>
</dbReference>
<dbReference type="SUPFAM" id="SSF53850">
    <property type="entry name" value="Periplasmic binding protein-like II"/>
    <property type="match status" value="1"/>
</dbReference>
<dbReference type="SUPFAM" id="SSF46785">
    <property type="entry name" value="Winged helix' DNA-binding domain"/>
    <property type="match status" value="1"/>
</dbReference>
<evidence type="ECO:0000259" key="5">
    <source>
        <dbReference type="PROSITE" id="PS50931"/>
    </source>
</evidence>
<evidence type="ECO:0000256" key="2">
    <source>
        <dbReference type="ARBA" id="ARBA00023015"/>
    </source>
</evidence>
<dbReference type="GO" id="GO:0003677">
    <property type="term" value="F:DNA binding"/>
    <property type="evidence" value="ECO:0007669"/>
    <property type="project" value="UniProtKB-KW"/>
</dbReference>
<dbReference type="Gene3D" id="1.10.10.10">
    <property type="entry name" value="Winged helix-like DNA-binding domain superfamily/Winged helix DNA-binding domain"/>
    <property type="match status" value="1"/>
</dbReference>
<dbReference type="PANTHER" id="PTHR30419">
    <property type="entry name" value="HTH-TYPE TRANSCRIPTIONAL REGULATOR YBHD"/>
    <property type="match status" value="1"/>
</dbReference>
<dbReference type="FunFam" id="1.10.10.10:FF:000001">
    <property type="entry name" value="LysR family transcriptional regulator"/>
    <property type="match status" value="1"/>
</dbReference>
<organism evidence="6 7">
    <name type="scientific">Caballeronia sordidicola</name>
    <name type="common">Burkholderia sordidicola</name>
    <dbReference type="NCBI Taxonomy" id="196367"/>
    <lineage>
        <taxon>Bacteria</taxon>
        <taxon>Pseudomonadati</taxon>
        <taxon>Pseudomonadota</taxon>
        <taxon>Betaproteobacteria</taxon>
        <taxon>Burkholderiales</taxon>
        <taxon>Burkholderiaceae</taxon>
        <taxon>Caballeronia</taxon>
    </lineage>
</organism>
<dbReference type="NCBIfam" id="NF008416">
    <property type="entry name" value="PRK11242.1"/>
    <property type="match status" value="1"/>
</dbReference>
<dbReference type="AlphaFoldDB" id="A0A158FYG7"/>
<keyword evidence="2" id="KW-0805">Transcription regulation</keyword>
<dbReference type="InterPro" id="IPR036388">
    <property type="entry name" value="WH-like_DNA-bd_sf"/>
</dbReference>
<proteinExistence type="inferred from homology"/>
<dbReference type="PRINTS" id="PR00039">
    <property type="entry name" value="HTHLYSR"/>
</dbReference>
<accession>A0A158FYG7</accession>
<keyword evidence="4" id="KW-0804">Transcription</keyword>
<dbReference type="InterPro" id="IPR005119">
    <property type="entry name" value="LysR_subst-bd"/>
</dbReference>
<name>A0A158FYG7_CABSO</name>
<dbReference type="Gene3D" id="3.40.190.290">
    <property type="match status" value="1"/>
</dbReference>
<evidence type="ECO:0000256" key="3">
    <source>
        <dbReference type="ARBA" id="ARBA00023125"/>
    </source>
</evidence>
<reference evidence="6 7" key="1">
    <citation type="submission" date="2016-01" db="EMBL/GenBank/DDBJ databases">
        <authorList>
            <person name="Oliw E.H."/>
        </authorList>
    </citation>
    <scope>NUCLEOTIDE SEQUENCE [LARGE SCALE GENOMIC DNA]</scope>
    <source>
        <strain evidence="6">LMG 22029</strain>
    </source>
</reference>
<feature type="domain" description="HTH lysR-type" evidence="5">
    <location>
        <begin position="1"/>
        <end position="58"/>
    </location>
</feature>
<dbReference type="InterPro" id="IPR050950">
    <property type="entry name" value="HTH-type_LysR_regulators"/>
</dbReference>
<dbReference type="GO" id="GO:0003700">
    <property type="term" value="F:DNA-binding transcription factor activity"/>
    <property type="evidence" value="ECO:0007669"/>
    <property type="project" value="InterPro"/>
</dbReference>
<dbReference type="EMBL" id="FCOC02000004">
    <property type="protein sequence ID" value="SAL24884.1"/>
    <property type="molecule type" value="Genomic_DNA"/>
</dbReference>
<protein>
    <submittedName>
        <fullName evidence="6">DNA-binding transcriptional regulator CynR</fullName>
    </submittedName>
</protein>
<dbReference type="Pfam" id="PF03466">
    <property type="entry name" value="LysR_substrate"/>
    <property type="match status" value="1"/>
</dbReference>
<dbReference type="InterPro" id="IPR000847">
    <property type="entry name" value="LysR_HTH_N"/>
</dbReference>
<dbReference type="PROSITE" id="PS50931">
    <property type="entry name" value="HTH_LYSR"/>
    <property type="match status" value="1"/>
</dbReference>
<dbReference type="RefSeq" id="WP_060818739.1">
    <property type="nucleotide sequence ID" value="NZ_FCOC02000004.1"/>
</dbReference>